<evidence type="ECO:0000256" key="6">
    <source>
        <dbReference type="ARBA" id="ARBA00022833"/>
    </source>
</evidence>
<protein>
    <recommendedName>
        <fullName evidence="9">SET domain-containing protein</fullName>
    </recommendedName>
</protein>
<dbReference type="InterPro" id="IPR046341">
    <property type="entry name" value="SET_dom_sf"/>
</dbReference>
<dbReference type="Gene3D" id="2.170.270.10">
    <property type="entry name" value="SET domain"/>
    <property type="match status" value="1"/>
</dbReference>
<dbReference type="SUPFAM" id="SSF82199">
    <property type="entry name" value="SET domain"/>
    <property type="match status" value="1"/>
</dbReference>
<reference evidence="10" key="1">
    <citation type="submission" date="2022-12" db="EMBL/GenBank/DDBJ databases">
        <title>Draft genome assemblies for two species of Escallonia (Escalloniales).</title>
        <authorList>
            <person name="Chanderbali A."/>
            <person name="Dervinis C."/>
            <person name="Anghel I."/>
            <person name="Soltis D."/>
            <person name="Soltis P."/>
            <person name="Zapata F."/>
        </authorList>
    </citation>
    <scope>NUCLEOTIDE SEQUENCE</scope>
    <source>
        <strain evidence="10">UCBG92.1500</strain>
        <tissue evidence="10">Leaf</tissue>
    </source>
</reference>
<evidence type="ECO:0000313" key="11">
    <source>
        <dbReference type="Proteomes" id="UP001187471"/>
    </source>
</evidence>
<feature type="compositionally biased region" description="Basic and acidic residues" evidence="8">
    <location>
        <begin position="96"/>
        <end position="111"/>
    </location>
</feature>
<dbReference type="GO" id="GO:0005634">
    <property type="term" value="C:nucleus"/>
    <property type="evidence" value="ECO:0007669"/>
    <property type="project" value="UniProtKB-SubCell"/>
</dbReference>
<evidence type="ECO:0000256" key="3">
    <source>
        <dbReference type="ARBA" id="ARBA00022454"/>
    </source>
</evidence>
<keyword evidence="6" id="KW-0862">Zinc</keyword>
<keyword evidence="7" id="KW-0539">Nucleus</keyword>
<dbReference type="Gene3D" id="1.10.8.850">
    <property type="entry name" value="Histone-lysine N methyltransferase , C-terminal domain-like"/>
    <property type="match status" value="1"/>
</dbReference>
<evidence type="ECO:0000256" key="7">
    <source>
        <dbReference type="ARBA" id="ARBA00023242"/>
    </source>
</evidence>
<accession>A0AA88U0Y9</accession>
<dbReference type="EMBL" id="JAVXUO010002974">
    <property type="protein sequence ID" value="KAK2967903.1"/>
    <property type="molecule type" value="Genomic_DNA"/>
</dbReference>
<evidence type="ECO:0000256" key="5">
    <source>
        <dbReference type="ARBA" id="ARBA00022723"/>
    </source>
</evidence>
<feature type="non-terminal residue" evidence="10">
    <location>
        <position position="1"/>
    </location>
</feature>
<dbReference type="SMART" id="SM00317">
    <property type="entry name" value="SET"/>
    <property type="match status" value="1"/>
</dbReference>
<dbReference type="Pfam" id="PF05033">
    <property type="entry name" value="Pre-SET"/>
    <property type="match status" value="1"/>
</dbReference>
<gene>
    <name evidence="10" type="ORF">RJ640_010513</name>
</gene>
<evidence type="ECO:0000256" key="1">
    <source>
        <dbReference type="ARBA" id="ARBA00004123"/>
    </source>
</evidence>
<keyword evidence="11" id="KW-1185">Reference proteome</keyword>
<evidence type="ECO:0000313" key="10">
    <source>
        <dbReference type="EMBL" id="KAK2967903.1"/>
    </source>
</evidence>
<comment type="caution">
    <text evidence="10">The sequence shown here is derived from an EMBL/GenBank/DDBJ whole genome shotgun (WGS) entry which is preliminary data.</text>
</comment>
<evidence type="ECO:0000259" key="9">
    <source>
        <dbReference type="PROSITE" id="PS50280"/>
    </source>
</evidence>
<dbReference type="Pfam" id="PF10440">
    <property type="entry name" value="WIYLD"/>
    <property type="match status" value="1"/>
</dbReference>
<dbReference type="Proteomes" id="UP001187471">
    <property type="component" value="Unassembled WGS sequence"/>
</dbReference>
<dbReference type="FunFam" id="2.170.270.10:FF:000046">
    <property type="entry name" value="SET-domain containing protein lysine methyltransferase family protein"/>
    <property type="match status" value="1"/>
</dbReference>
<keyword evidence="4" id="KW-0808">Transferase</keyword>
<name>A0AA88U0Y9_9ASTE</name>
<keyword evidence="3" id="KW-0158">Chromosome</keyword>
<dbReference type="SMART" id="SM00468">
    <property type="entry name" value="PreSET"/>
    <property type="match status" value="1"/>
</dbReference>
<dbReference type="PANTHER" id="PTHR46450:SF24">
    <property type="entry name" value="HISTONE-LYSINE N-METHYLTRANSFERASE SUVR4"/>
    <property type="match status" value="1"/>
</dbReference>
<dbReference type="Pfam" id="PF00856">
    <property type="entry name" value="SET"/>
    <property type="match status" value="1"/>
</dbReference>
<keyword evidence="5" id="KW-0479">Metal-binding</keyword>
<sequence length="785" mass="88182">MARDSKVAKACKAMKIYGISEETVKPVLKNLLNVFDNNWKFIEDDDYRALIDAIFDREEPKREFSLIDEPEECEPPLKRSLLGSQTNQLSPSHSDSSSDRKTRLLMQHKEAAQLSQSPGDETTEAKPSSSPQYYNGKGKNSNSPLSCSVIGQTRPSKRCSSDKNAECATLSPLIQVEENEETSVSLKKVRKTSTYERETRIVPWREAKVMSRDEFLLKDEVLYGDEKDHKPFADNLPLLVDPLAVIHPAPAPPALQCEEGPSDVGCSSFGGNGSEKQDFNHLHVEDKEIAVPEPSQIEIAASLKGEIKIALIRNLPRQSGFCIPSLDAVLKTVEDKFLKSYKVADPGFSLLNLLKDVCDCYLTEGTMPVDVERVGLRNVLSADVPGGRVDDQINICVPSNLLNGQEKLQNLVQVSAQISRSVAPNPLEFLHCIQGLNVNQNPYHVRDREKLERQQSPLYYVDDITRGEEKHKISLVNDFSSEAEPAFKYISQSVNSENANVKFVLARIAEGDCCPSCFGDCTSALIPCACAGETGGEFAYAPGGLVKEDFLEKCISMNQDPQQHVHFYCNDCPLERSQDKYVLGTCKGHLLRKFIKECWYRCGCHMKCGNRVVQRGISVKLQVYMTPEGKGWGLRTLEDIPKGSFVCEYVGEIVSNMDLFERNMRNTSDKHTYPVLLDADWGSEGILKDEDALCLDATYYGNVARFINHRCCDANMIEIPVEVETPDRHYYHLAFFTKRKVNALEELTWDYGIDFNDLSHPVKAFKCLCRSKLCRTMKHSKSMPF</sequence>
<dbReference type="PANTHER" id="PTHR46450">
    <property type="entry name" value="INACTIVE HISTONE-LYSINE N-METHYLTRANSFERASE SUVR1-RELATED"/>
    <property type="match status" value="1"/>
</dbReference>
<feature type="region of interest" description="Disordered" evidence="8">
    <location>
        <begin position="75"/>
        <end position="162"/>
    </location>
</feature>
<feature type="compositionally biased region" description="Polar residues" evidence="8">
    <location>
        <begin position="113"/>
        <end position="154"/>
    </location>
</feature>
<dbReference type="PROSITE" id="PS51580">
    <property type="entry name" value="SAM_MT43_3"/>
    <property type="match status" value="1"/>
</dbReference>
<dbReference type="InterPro" id="IPR018848">
    <property type="entry name" value="WIYLD_domain"/>
</dbReference>
<dbReference type="CDD" id="cd10538">
    <property type="entry name" value="SET_SETDB-like"/>
    <property type="match status" value="1"/>
</dbReference>
<dbReference type="InterPro" id="IPR007728">
    <property type="entry name" value="Pre-SET_dom"/>
</dbReference>
<dbReference type="GO" id="GO:0005694">
    <property type="term" value="C:chromosome"/>
    <property type="evidence" value="ECO:0007669"/>
    <property type="project" value="UniProtKB-SubCell"/>
</dbReference>
<dbReference type="AlphaFoldDB" id="A0AA88U0Y9"/>
<dbReference type="InterPro" id="IPR025776">
    <property type="entry name" value="SUVR4/1/2"/>
</dbReference>
<feature type="domain" description="SET" evidence="9">
    <location>
        <begin position="619"/>
        <end position="752"/>
    </location>
</feature>
<organism evidence="10 11">
    <name type="scientific">Escallonia rubra</name>
    <dbReference type="NCBI Taxonomy" id="112253"/>
    <lineage>
        <taxon>Eukaryota</taxon>
        <taxon>Viridiplantae</taxon>
        <taxon>Streptophyta</taxon>
        <taxon>Embryophyta</taxon>
        <taxon>Tracheophyta</taxon>
        <taxon>Spermatophyta</taxon>
        <taxon>Magnoliopsida</taxon>
        <taxon>eudicotyledons</taxon>
        <taxon>Gunneridae</taxon>
        <taxon>Pentapetalae</taxon>
        <taxon>asterids</taxon>
        <taxon>campanulids</taxon>
        <taxon>Escalloniales</taxon>
        <taxon>Escalloniaceae</taxon>
        <taxon>Escallonia</taxon>
    </lineage>
</organism>
<evidence type="ECO:0000256" key="2">
    <source>
        <dbReference type="ARBA" id="ARBA00004286"/>
    </source>
</evidence>
<evidence type="ECO:0000256" key="4">
    <source>
        <dbReference type="ARBA" id="ARBA00022679"/>
    </source>
</evidence>
<dbReference type="InterPro" id="IPR001214">
    <property type="entry name" value="SET_dom"/>
</dbReference>
<evidence type="ECO:0000256" key="8">
    <source>
        <dbReference type="SAM" id="MobiDB-lite"/>
    </source>
</evidence>
<dbReference type="GO" id="GO:0008270">
    <property type="term" value="F:zinc ion binding"/>
    <property type="evidence" value="ECO:0007669"/>
    <property type="project" value="InterPro"/>
</dbReference>
<comment type="subcellular location">
    <subcellularLocation>
        <location evidence="2">Chromosome</location>
    </subcellularLocation>
    <subcellularLocation>
        <location evidence="1">Nucleus</location>
    </subcellularLocation>
</comment>
<dbReference type="InterPro" id="IPR043017">
    <property type="entry name" value="WIYLD_dom_sf"/>
</dbReference>
<proteinExistence type="predicted"/>
<dbReference type="GO" id="GO:0042054">
    <property type="term" value="F:histone methyltransferase activity"/>
    <property type="evidence" value="ECO:0007669"/>
    <property type="project" value="InterPro"/>
</dbReference>
<dbReference type="PROSITE" id="PS50280">
    <property type="entry name" value="SET"/>
    <property type="match status" value="1"/>
</dbReference>